<keyword evidence="3" id="KW-1185">Reference proteome</keyword>
<dbReference type="Gene3D" id="3.40.30.10">
    <property type="entry name" value="Glutaredoxin"/>
    <property type="match status" value="1"/>
</dbReference>
<organism evidence="2 3">
    <name type="scientific">Phenylobacterium conjunctum</name>
    <dbReference type="NCBI Taxonomy" id="1298959"/>
    <lineage>
        <taxon>Bacteria</taxon>
        <taxon>Pseudomonadati</taxon>
        <taxon>Pseudomonadota</taxon>
        <taxon>Alphaproteobacteria</taxon>
        <taxon>Caulobacterales</taxon>
        <taxon>Caulobacteraceae</taxon>
        <taxon>Phenylobacterium</taxon>
    </lineage>
</organism>
<dbReference type="InterPro" id="IPR004045">
    <property type="entry name" value="Glutathione_S-Trfase_N"/>
</dbReference>
<gene>
    <name evidence="2" type="ORF">ACFQ27_09745</name>
</gene>
<feature type="domain" description="GST N-terminal" evidence="1">
    <location>
        <begin position="2"/>
        <end position="85"/>
    </location>
</feature>
<dbReference type="RefSeq" id="WP_377353456.1">
    <property type="nucleotide sequence ID" value="NZ_JBHTLQ010000018.1"/>
</dbReference>
<comment type="caution">
    <text evidence="2">The sequence shown here is derived from an EMBL/GenBank/DDBJ whole genome shotgun (WGS) entry which is preliminary data.</text>
</comment>
<dbReference type="SUPFAM" id="SSF47616">
    <property type="entry name" value="GST C-terminal domain-like"/>
    <property type="match status" value="1"/>
</dbReference>
<reference evidence="3" key="1">
    <citation type="journal article" date="2019" name="Int. J. Syst. Evol. Microbiol.">
        <title>The Global Catalogue of Microorganisms (GCM) 10K type strain sequencing project: providing services to taxonomists for standard genome sequencing and annotation.</title>
        <authorList>
            <consortium name="The Broad Institute Genomics Platform"/>
            <consortium name="The Broad Institute Genome Sequencing Center for Infectious Disease"/>
            <person name="Wu L."/>
            <person name="Ma J."/>
        </authorList>
    </citation>
    <scope>NUCLEOTIDE SEQUENCE [LARGE SCALE GENOMIC DNA]</scope>
    <source>
        <strain evidence="3">CCUG 55074</strain>
    </source>
</reference>
<dbReference type="InterPro" id="IPR036249">
    <property type="entry name" value="Thioredoxin-like_sf"/>
</dbReference>
<dbReference type="InterPro" id="IPR040079">
    <property type="entry name" value="Glutathione_S-Trfase"/>
</dbReference>
<sequence length="219" mass="24219">MPTLTLYGAPGSGAVAVEAALTLIGQPYSLIDAVTWDEDDRTSGDRVLAANPLRQVPALVLPTGEALTESAAILIWLAEQYPDARLAPAPGDPRRGQFLRWMSFVSAAIYSLYWVKDDPTRLAPDPAAGPVLVARTDDRIAECWRMMGEQITPGAWLMGEALSVLDLYVAVVSRFRPRRQRFYAAAPNMADIIRRVDVHPQLQTLWAERYPFEPGWDAV</sequence>
<evidence type="ECO:0000259" key="1">
    <source>
        <dbReference type="PROSITE" id="PS50404"/>
    </source>
</evidence>
<proteinExistence type="predicted"/>
<dbReference type="EMBL" id="JBHTLQ010000018">
    <property type="protein sequence ID" value="MFD1190861.1"/>
    <property type="molecule type" value="Genomic_DNA"/>
</dbReference>
<dbReference type="Proteomes" id="UP001597216">
    <property type="component" value="Unassembled WGS sequence"/>
</dbReference>
<name>A0ABW3T3C6_9CAUL</name>
<dbReference type="Pfam" id="PF13409">
    <property type="entry name" value="GST_N_2"/>
    <property type="match status" value="1"/>
</dbReference>
<dbReference type="SUPFAM" id="SSF52833">
    <property type="entry name" value="Thioredoxin-like"/>
    <property type="match status" value="1"/>
</dbReference>
<evidence type="ECO:0000313" key="3">
    <source>
        <dbReference type="Proteomes" id="UP001597216"/>
    </source>
</evidence>
<protein>
    <submittedName>
        <fullName evidence="2">Glutathione S-transferase family protein</fullName>
    </submittedName>
</protein>
<dbReference type="PANTHER" id="PTHR44051">
    <property type="entry name" value="GLUTATHIONE S-TRANSFERASE-RELATED"/>
    <property type="match status" value="1"/>
</dbReference>
<dbReference type="SFLD" id="SFLDS00019">
    <property type="entry name" value="Glutathione_Transferase_(cytos"/>
    <property type="match status" value="1"/>
</dbReference>
<accession>A0ABW3T3C6</accession>
<dbReference type="InterPro" id="IPR036282">
    <property type="entry name" value="Glutathione-S-Trfase_C_sf"/>
</dbReference>
<dbReference type="PROSITE" id="PS50404">
    <property type="entry name" value="GST_NTER"/>
    <property type="match status" value="1"/>
</dbReference>
<evidence type="ECO:0000313" key="2">
    <source>
        <dbReference type="EMBL" id="MFD1190861.1"/>
    </source>
</evidence>
<dbReference type="CDD" id="cd03057">
    <property type="entry name" value="GST_N_Beta"/>
    <property type="match status" value="1"/>
</dbReference>
<dbReference type="Gene3D" id="1.20.1050.10">
    <property type="match status" value="1"/>
</dbReference>
<dbReference type="PANTHER" id="PTHR44051:SF8">
    <property type="entry name" value="GLUTATHIONE S-TRANSFERASE GSTA"/>
    <property type="match status" value="1"/>
</dbReference>